<dbReference type="SUPFAM" id="SSF48452">
    <property type="entry name" value="TPR-like"/>
    <property type="match status" value="1"/>
</dbReference>
<reference evidence="5" key="1">
    <citation type="journal article" date="2014" name="Int. J. Syst. Evol. Microbiol.">
        <title>Complete genome of a new Firmicutes species belonging to the dominant human colonic microbiota ('Ruminococcus bicirculans') reveals two chromosomes and a selective capacity to utilize plant glucans.</title>
        <authorList>
            <consortium name="NISC Comparative Sequencing Program"/>
            <person name="Wegmann U."/>
            <person name="Louis P."/>
            <person name="Goesmann A."/>
            <person name="Henrissat B."/>
            <person name="Duncan S.H."/>
            <person name="Flint H.J."/>
        </authorList>
    </citation>
    <scope>NUCLEOTIDE SEQUENCE</scope>
    <source>
        <strain evidence="5">CECT 7703</strain>
    </source>
</reference>
<dbReference type="EMBL" id="JAUFPU010000019">
    <property type="protein sequence ID" value="MDN3579060.1"/>
    <property type="molecule type" value="Genomic_DNA"/>
</dbReference>
<keyword evidence="6" id="KW-1185">Reference proteome</keyword>
<dbReference type="RefSeq" id="WP_290334384.1">
    <property type="nucleotide sequence ID" value="NZ_JAUFPU010000019.1"/>
</dbReference>
<evidence type="ECO:0000256" key="2">
    <source>
        <dbReference type="ARBA" id="ARBA00022803"/>
    </source>
</evidence>
<dbReference type="Pfam" id="PF00515">
    <property type="entry name" value="TPR_1"/>
    <property type="match status" value="1"/>
</dbReference>
<dbReference type="PANTHER" id="PTHR44858">
    <property type="entry name" value="TETRATRICOPEPTIDE REPEAT PROTEIN 6"/>
    <property type="match status" value="1"/>
</dbReference>
<feature type="repeat" description="TPR" evidence="3">
    <location>
        <begin position="112"/>
        <end position="145"/>
    </location>
</feature>
<dbReference type="InterPro" id="IPR049078">
    <property type="entry name" value="T7SS_EccA1-like_N"/>
</dbReference>
<evidence type="ECO:0000313" key="5">
    <source>
        <dbReference type="EMBL" id="MDN3579060.1"/>
    </source>
</evidence>
<name>A0ABT8BAK2_9NEIS</name>
<dbReference type="InterPro" id="IPR011990">
    <property type="entry name" value="TPR-like_helical_dom_sf"/>
</dbReference>
<dbReference type="PROSITE" id="PS50005">
    <property type="entry name" value="TPR"/>
    <property type="match status" value="3"/>
</dbReference>
<dbReference type="Pfam" id="PF21545">
    <property type="entry name" value="T7SS_EccA1_N"/>
    <property type="match status" value="1"/>
</dbReference>
<evidence type="ECO:0000259" key="4">
    <source>
        <dbReference type="Pfam" id="PF21545"/>
    </source>
</evidence>
<dbReference type="SMART" id="SM00028">
    <property type="entry name" value="TPR"/>
    <property type="match status" value="6"/>
</dbReference>
<dbReference type="Gene3D" id="1.25.40.10">
    <property type="entry name" value="Tetratricopeptide repeat domain"/>
    <property type="match status" value="1"/>
</dbReference>
<evidence type="ECO:0000256" key="1">
    <source>
        <dbReference type="ARBA" id="ARBA00022737"/>
    </source>
</evidence>
<feature type="repeat" description="TPR" evidence="3">
    <location>
        <begin position="146"/>
        <end position="179"/>
    </location>
</feature>
<sequence length="253" mass="27793">MKEDPLYLTPDQATEWAWQCLRENKLQDAENLCEKLATRYPEHGGNWYLRALVAQADGRHGDSLEYLGRVAHQPELTIPLMQAKGHAHAALGQWAESLEQYELLISLQPDVADGYFQAGVACRELGKVDEARRHFRRAGMLDESRGDAPFALGGLLLAMGQAEPALAAFKQAVARLPEDAGALLNLGLAYQAMEDAEAAERCYRQSLSLKPDFALAHANLGLLLQALDRGAESSTFMDEAIKLDPTLAQPLGR</sequence>
<comment type="caution">
    <text evidence="5">The sequence shown here is derived from an EMBL/GenBank/DDBJ whole genome shotgun (WGS) entry which is preliminary data.</text>
</comment>
<gene>
    <name evidence="5" type="ORF">QWZ03_20020</name>
</gene>
<feature type="repeat" description="TPR" evidence="3">
    <location>
        <begin position="180"/>
        <end position="213"/>
    </location>
</feature>
<dbReference type="InterPro" id="IPR019734">
    <property type="entry name" value="TPR_rpt"/>
</dbReference>
<keyword evidence="2 3" id="KW-0802">TPR repeat</keyword>
<dbReference type="PANTHER" id="PTHR44858:SF1">
    <property type="entry name" value="UDP-N-ACETYLGLUCOSAMINE--PEPTIDE N-ACETYLGLUCOSAMINYLTRANSFERASE SPINDLY-RELATED"/>
    <property type="match status" value="1"/>
</dbReference>
<feature type="domain" description="ESX-1 secretion system protein EccA1-like N-terminal" evidence="4">
    <location>
        <begin position="14"/>
        <end position="142"/>
    </location>
</feature>
<evidence type="ECO:0000256" key="3">
    <source>
        <dbReference type="PROSITE-ProRule" id="PRU00339"/>
    </source>
</evidence>
<dbReference type="InterPro" id="IPR050498">
    <property type="entry name" value="Ycf3"/>
</dbReference>
<evidence type="ECO:0000313" key="6">
    <source>
        <dbReference type="Proteomes" id="UP001180081"/>
    </source>
</evidence>
<organism evidence="5 6">
    <name type="scientific">Chitinimonas viridis</name>
    <dbReference type="NCBI Taxonomy" id="664880"/>
    <lineage>
        <taxon>Bacteria</taxon>
        <taxon>Pseudomonadati</taxon>
        <taxon>Pseudomonadota</taxon>
        <taxon>Betaproteobacteria</taxon>
        <taxon>Neisseriales</taxon>
        <taxon>Chitinibacteraceae</taxon>
        <taxon>Chitinimonas</taxon>
    </lineage>
</organism>
<reference evidence="5" key="2">
    <citation type="submission" date="2023-06" db="EMBL/GenBank/DDBJ databases">
        <authorList>
            <person name="Lucena T."/>
            <person name="Sun Q."/>
        </authorList>
    </citation>
    <scope>NUCLEOTIDE SEQUENCE</scope>
    <source>
        <strain evidence="5">CECT 7703</strain>
    </source>
</reference>
<proteinExistence type="predicted"/>
<dbReference type="Proteomes" id="UP001180081">
    <property type="component" value="Unassembled WGS sequence"/>
</dbReference>
<keyword evidence="1" id="KW-0677">Repeat</keyword>
<accession>A0ABT8BAK2</accession>
<protein>
    <submittedName>
        <fullName evidence="5">Tetratricopeptide repeat protein</fullName>
    </submittedName>
</protein>